<proteinExistence type="inferred from homology"/>
<keyword evidence="2" id="KW-0503">Monooxygenase</keyword>
<keyword evidence="2" id="KW-0479">Metal-binding</keyword>
<comment type="caution">
    <text evidence="3">The sequence shown here is derived from an EMBL/GenBank/DDBJ whole genome shotgun (WGS) entry which is preliminary data.</text>
</comment>
<evidence type="ECO:0000256" key="2">
    <source>
        <dbReference type="RuleBase" id="RU000461"/>
    </source>
</evidence>
<dbReference type="GO" id="GO:0005506">
    <property type="term" value="F:iron ion binding"/>
    <property type="evidence" value="ECO:0007669"/>
    <property type="project" value="InterPro"/>
</dbReference>
<dbReference type="GO" id="GO:0016705">
    <property type="term" value="F:oxidoreductase activity, acting on paired donors, with incorporation or reduction of molecular oxygen"/>
    <property type="evidence" value="ECO:0007669"/>
    <property type="project" value="InterPro"/>
</dbReference>
<keyword evidence="2" id="KW-0408">Iron</keyword>
<keyword evidence="4" id="KW-1185">Reference proteome</keyword>
<accession>A0A4Z0M1L5</accession>
<dbReference type="Gene3D" id="1.10.630.10">
    <property type="entry name" value="Cytochrome P450"/>
    <property type="match status" value="1"/>
</dbReference>
<dbReference type="GO" id="GO:0020037">
    <property type="term" value="F:heme binding"/>
    <property type="evidence" value="ECO:0007669"/>
    <property type="project" value="InterPro"/>
</dbReference>
<dbReference type="Proteomes" id="UP000298050">
    <property type="component" value="Unassembled WGS sequence"/>
</dbReference>
<evidence type="ECO:0000313" key="4">
    <source>
        <dbReference type="Proteomes" id="UP000298050"/>
    </source>
</evidence>
<dbReference type="InterPro" id="IPR002397">
    <property type="entry name" value="Cyt_P450_B"/>
</dbReference>
<evidence type="ECO:0000256" key="1">
    <source>
        <dbReference type="ARBA" id="ARBA00010617"/>
    </source>
</evidence>
<dbReference type="Pfam" id="PF00067">
    <property type="entry name" value="p450"/>
    <property type="match status" value="1"/>
</dbReference>
<sequence length="415" mass="47054">MQTPEQLDLAYMAMESREFSDNPFPHFDAARERHPWLARCAFGVVVHEFQAIQDLLIQDDKMCSDQEGVVAAMQAEGTPWGRFQVESILGRSGDSHKRIRDVVAPMFTPREANKNRQLMRDVVSMVLDEWAPKGEFDFEEFASYFPVSVMTAMIGAPLDAIPRLRQSMEDLGLSFSMDLAHMPALQAAVGTMDDFVRDLVARRRAGERPGDEPDLLDTLLAAVAAGQLADDEVYNLLIFLFVAGYDTSKNILTLAMYSLLEHPDIYQRCASDYEYCSKVIEETFRLNSPATIPRRLQEDIVYRDVLLEKDSMLFFTVGMSGRDPRAFERPDVFDPDREKKNYRHMAFGRGVHLCLGQYIARAQLQEGLHLIAQRLRNPVLAGEIGHRPFFGVWGLRGLPIRFEPAPDSALERSIA</sequence>
<protein>
    <submittedName>
        <fullName evidence="3">Cytochrome P450</fullName>
    </submittedName>
</protein>
<dbReference type="PRINTS" id="PR00359">
    <property type="entry name" value="BP450"/>
</dbReference>
<dbReference type="GO" id="GO:0004497">
    <property type="term" value="F:monooxygenase activity"/>
    <property type="evidence" value="ECO:0007669"/>
    <property type="project" value="UniProtKB-KW"/>
</dbReference>
<dbReference type="PANTHER" id="PTHR46696">
    <property type="entry name" value="P450, PUTATIVE (EUROFUNG)-RELATED"/>
    <property type="match status" value="1"/>
</dbReference>
<dbReference type="EMBL" id="SRLE01000007">
    <property type="protein sequence ID" value="TGD73419.1"/>
    <property type="molecule type" value="Genomic_DNA"/>
</dbReference>
<evidence type="ECO:0000313" key="3">
    <source>
        <dbReference type="EMBL" id="TGD73419.1"/>
    </source>
</evidence>
<name>A0A4Z0M1L5_9GAMM</name>
<dbReference type="SUPFAM" id="SSF48264">
    <property type="entry name" value="Cytochrome P450"/>
    <property type="match status" value="1"/>
</dbReference>
<keyword evidence="2" id="KW-0560">Oxidoreductase</keyword>
<dbReference type="RefSeq" id="WP_135443562.1">
    <property type="nucleotide sequence ID" value="NZ_SRLE01000007.1"/>
</dbReference>
<dbReference type="InterPro" id="IPR001128">
    <property type="entry name" value="Cyt_P450"/>
</dbReference>
<dbReference type="InterPro" id="IPR017972">
    <property type="entry name" value="Cyt_P450_CS"/>
</dbReference>
<dbReference type="AlphaFoldDB" id="A0A4Z0M1L5"/>
<dbReference type="OrthoDB" id="9764248at2"/>
<dbReference type="PRINTS" id="PR00385">
    <property type="entry name" value="P450"/>
</dbReference>
<dbReference type="PANTHER" id="PTHR46696:SF6">
    <property type="entry name" value="P450, PUTATIVE (EUROFUNG)-RELATED"/>
    <property type="match status" value="1"/>
</dbReference>
<comment type="similarity">
    <text evidence="1 2">Belongs to the cytochrome P450 family.</text>
</comment>
<reference evidence="3 4" key="1">
    <citation type="submission" date="2019-04" db="EMBL/GenBank/DDBJ databases">
        <title>Taxonomy of novel Haliea sp. from mangrove soil of West Coast of India.</title>
        <authorList>
            <person name="Verma A."/>
            <person name="Kumar P."/>
            <person name="Krishnamurthi S."/>
        </authorList>
    </citation>
    <scope>NUCLEOTIDE SEQUENCE [LARGE SCALE GENOMIC DNA]</scope>
    <source>
        <strain evidence="3 4">SAOS-164</strain>
    </source>
</reference>
<organism evidence="3 4">
    <name type="scientific">Mangrovimicrobium sediminis</name>
    <dbReference type="NCBI Taxonomy" id="2562682"/>
    <lineage>
        <taxon>Bacteria</taxon>
        <taxon>Pseudomonadati</taxon>
        <taxon>Pseudomonadota</taxon>
        <taxon>Gammaproteobacteria</taxon>
        <taxon>Cellvibrionales</taxon>
        <taxon>Halieaceae</taxon>
        <taxon>Mangrovimicrobium</taxon>
    </lineage>
</organism>
<keyword evidence="2" id="KW-0349">Heme</keyword>
<dbReference type="InterPro" id="IPR036396">
    <property type="entry name" value="Cyt_P450_sf"/>
</dbReference>
<gene>
    <name evidence="3" type="ORF">E4634_10315</name>
</gene>
<dbReference type="PROSITE" id="PS00086">
    <property type="entry name" value="CYTOCHROME_P450"/>
    <property type="match status" value="1"/>
</dbReference>